<dbReference type="PANTHER" id="PTHR34109">
    <property type="entry name" value="BNAUNNG04460D PROTEIN-RELATED"/>
    <property type="match status" value="1"/>
</dbReference>
<dbReference type="PANTHER" id="PTHR34109:SF1">
    <property type="entry name" value="VOC DOMAIN-CONTAINING PROTEIN"/>
    <property type="match status" value="1"/>
</dbReference>
<dbReference type="Pfam" id="PF22650">
    <property type="entry name" value="At5g48480-like_C"/>
    <property type="match status" value="1"/>
</dbReference>
<dbReference type="Pfam" id="PF22656">
    <property type="entry name" value="At5g48480-like_N"/>
    <property type="match status" value="1"/>
</dbReference>
<dbReference type="EMBL" id="NMUH01000645">
    <property type="protein sequence ID" value="MQL82646.1"/>
    <property type="molecule type" value="Genomic_DNA"/>
</dbReference>
<sequence>MAQEGGVEAAPAVVEQENGGTKAAVFVSLKPQLVVPAQKADEAVQFYKAAFGAEEVKRVNYPKRKADQEVPFVLCAELKIGSCSLLVCDQSDDAAESKVPGEGVVFRLETQDVDAAIGNAVKAGAVLDGELAEMEGPCGGSLVGKLRDPFGQVWIVASVGNCSAAGAEATEP</sequence>
<organism evidence="3 4">
    <name type="scientific">Colocasia esculenta</name>
    <name type="common">Wild taro</name>
    <name type="synonym">Arum esculentum</name>
    <dbReference type="NCBI Taxonomy" id="4460"/>
    <lineage>
        <taxon>Eukaryota</taxon>
        <taxon>Viridiplantae</taxon>
        <taxon>Streptophyta</taxon>
        <taxon>Embryophyta</taxon>
        <taxon>Tracheophyta</taxon>
        <taxon>Spermatophyta</taxon>
        <taxon>Magnoliopsida</taxon>
        <taxon>Liliopsida</taxon>
        <taxon>Araceae</taxon>
        <taxon>Aroideae</taxon>
        <taxon>Colocasieae</taxon>
        <taxon>Colocasia</taxon>
    </lineage>
</organism>
<dbReference type="Gene3D" id="3.10.180.10">
    <property type="entry name" value="2,3-Dihydroxybiphenyl 1,2-Dioxygenase, domain 1"/>
    <property type="match status" value="1"/>
</dbReference>
<protein>
    <recommendedName>
        <fullName evidence="5">VOC domain-containing protein</fullName>
    </recommendedName>
</protein>
<evidence type="ECO:0000313" key="3">
    <source>
        <dbReference type="EMBL" id="MQL82646.1"/>
    </source>
</evidence>
<accession>A0A843UKJ5</accession>
<dbReference type="SMR" id="A0A843UKJ5"/>
<dbReference type="OrthoDB" id="2013034at2759"/>
<name>A0A843UKJ5_COLES</name>
<comment type="caution">
    <text evidence="3">The sequence shown here is derived from an EMBL/GenBank/DDBJ whole genome shotgun (WGS) entry which is preliminary data.</text>
</comment>
<evidence type="ECO:0000259" key="1">
    <source>
        <dbReference type="Pfam" id="PF22650"/>
    </source>
</evidence>
<gene>
    <name evidence="3" type="ORF">Taro_015123</name>
</gene>
<dbReference type="InterPro" id="IPR054576">
    <property type="entry name" value="At5g48480-like_N"/>
</dbReference>
<evidence type="ECO:0000259" key="2">
    <source>
        <dbReference type="Pfam" id="PF22656"/>
    </source>
</evidence>
<dbReference type="Proteomes" id="UP000652761">
    <property type="component" value="Unassembled WGS sequence"/>
</dbReference>
<evidence type="ECO:0000313" key="4">
    <source>
        <dbReference type="Proteomes" id="UP000652761"/>
    </source>
</evidence>
<dbReference type="SUPFAM" id="SSF54593">
    <property type="entry name" value="Glyoxalase/Bleomycin resistance protein/Dihydroxybiphenyl dioxygenase"/>
    <property type="match status" value="1"/>
</dbReference>
<dbReference type="AlphaFoldDB" id="A0A843UKJ5"/>
<feature type="domain" description="Glyoxalase At5g48480-like N-terminal" evidence="2">
    <location>
        <begin position="32"/>
        <end position="89"/>
    </location>
</feature>
<dbReference type="InterPro" id="IPR054575">
    <property type="entry name" value="At5g48480-like_C"/>
</dbReference>
<feature type="domain" description="Glyoxalase At5g48480-like C-terminal" evidence="1">
    <location>
        <begin position="107"/>
        <end position="155"/>
    </location>
</feature>
<keyword evidence="4" id="KW-1185">Reference proteome</keyword>
<dbReference type="InterPro" id="IPR029068">
    <property type="entry name" value="Glyas_Bleomycin-R_OHBP_Dase"/>
</dbReference>
<proteinExistence type="predicted"/>
<reference evidence="3" key="1">
    <citation type="submission" date="2017-07" db="EMBL/GenBank/DDBJ databases">
        <title>Taro Niue Genome Assembly and Annotation.</title>
        <authorList>
            <person name="Atibalentja N."/>
            <person name="Keating K."/>
            <person name="Fields C.J."/>
        </authorList>
    </citation>
    <scope>NUCLEOTIDE SEQUENCE</scope>
    <source>
        <strain evidence="3">Niue_2</strain>
        <tissue evidence="3">Leaf</tissue>
    </source>
</reference>
<evidence type="ECO:0008006" key="5">
    <source>
        <dbReference type="Google" id="ProtNLM"/>
    </source>
</evidence>